<sequence>MQLTHLSLSPVKGKFSDYTMTETRFPAPDLDGYALLPFTKEPSPDTLDLHTAPSRWRGPNNSATVNTATNVLHTWNDNPNYQYDAPPYAFTREKLCHGVWKMAKQYHPLIRERLCHLWSPEAALAFTDDDQIEMLHLAMAMLHHTSYTEDPTMLRGIAANDPGEKRILFMWDTPGIVAYHACLYPDKEFLHVALSIRLSNSIDRVCSLAIQSLRPQDTIADDLRHLHNVLRPGGVCQLTLINPMPVMSTVGRRLVLWLERHLLRNLTREGKCLSPTSWFPDFLRRAGLRGPGSTVTRHSFRAVSHVKESTTDIISDNPAEVLQREQHLLPQVQSLVGRTLWIEIWGPYVTAEKWWWEERDIVDECLSLGTEWEYHLINAVKDSHSAD</sequence>
<reference evidence="1" key="1">
    <citation type="journal article" date="2021" name="Nat. Commun.">
        <title>Genetic determinants of endophytism in the Arabidopsis root mycobiome.</title>
        <authorList>
            <person name="Mesny F."/>
            <person name="Miyauchi S."/>
            <person name="Thiergart T."/>
            <person name="Pickel B."/>
            <person name="Atanasova L."/>
            <person name="Karlsson M."/>
            <person name="Huettel B."/>
            <person name="Barry K.W."/>
            <person name="Haridas S."/>
            <person name="Chen C."/>
            <person name="Bauer D."/>
            <person name="Andreopoulos W."/>
            <person name="Pangilinan J."/>
            <person name="LaButti K."/>
            <person name="Riley R."/>
            <person name="Lipzen A."/>
            <person name="Clum A."/>
            <person name="Drula E."/>
            <person name="Henrissat B."/>
            <person name="Kohler A."/>
            <person name="Grigoriev I.V."/>
            <person name="Martin F.M."/>
            <person name="Hacquard S."/>
        </authorList>
    </citation>
    <scope>NUCLEOTIDE SEQUENCE</scope>
    <source>
        <strain evidence="1">MPI-CAGE-CH-0235</strain>
    </source>
</reference>
<gene>
    <name evidence="1" type="ORF">B0I35DRAFT_440031</name>
</gene>
<dbReference type="EMBL" id="JAGPNK010000013">
    <property type="protein sequence ID" value="KAH7309467.1"/>
    <property type="molecule type" value="Genomic_DNA"/>
</dbReference>
<dbReference type="OrthoDB" id="3902588at2759"/>
<proteinExistence type="predicted"/>
<accession>A0A8K0WNH3</accession>
<evidence type="ECO:0000313" key="2">
    <source>
        <dbReference type="Proteomes" id="UP000813444"/>
    </source>
</evidence>
<dbReference type="Proteomes" id="UP000813444">
    <property type="component" value="Unassembled WGS sequence"/>
</dbReference>
<keyword evidence="2" id="KW-1185">Reference proteome</keyword>
<evidence type="ECO:0000313" key="1">
    <source>
        <dbReference type="EMBL" id="KAH7309467.1"/>
    </source>
</evidence>
<organism evidence="1 2">
    <name type="scientific">Stachybotrys elegans</name>
    <dbReference type="NCBI Taxonomy" id="80388"/>
    <lineage>
        <taxon>Eukaryota</taxon>
        <taxon>Fungi</taxon>
        <taxon>Dikarya</taxon>
        <taxon>Ascomycota</taxon>
        <taxon>Pezizomycotina</taxon>
        <taxon>Sordariomycetes</taxon>
        <taxon>Hypocreomycetidae</taxon>
        <taxon>Hypocreales</taxon>
        <taxon>Stachybotryaceae</taxon>
        <taxon>Stachybotrys</taxon>
    </lineage>
</organism>
<comment type="caution">
    <text evidence="1">The sequence shown here is derived from an EMBL/GenBank/DDBJ whole genome shotgun (WGS) entry which is preliminary data.</text>
</comment>
<dbReference type="AlphaFoldDB" id="A0A8K0WNH3"/>
<protein>
    <submittedName>
        <fullName evidence="1">Uncharacterized protein</fullName>
    </submittedName>
</protein>
<name>A0A8K0WNH3_9HYPO</name>